<dbReference type="EMBL" id="RJTM01000059">
    <property type="protein sequence ID" value="RNL88469.1"/>
    <property type="molecule type" value="Genomic_DNA"/>
</dbReference>
<dbReference type="Proteomes" id="UP000267469">
    <property type="component" value="Unassembled WGS sequence"/>
</dbReference>
<keyword evidence="1" id="KW-0812">Transmembrane</keyword>
<feature type="transmembrane region" description="Helical" evidence="1">
    <location>
        <begin position="41"/>
        <end position="66"/>
    </location>
</feature>
<keyword evidence="3" id="KW-1185">Reference proteome</keyword>
<comment type="caution">
    <text evidence="2">The sequence shown here is derived from an EMBL/GenBank/DDBJ whole genome shotgun (WGS) entry which is preliminary data.</text>
</comment>
<dbReference type="OrthoDB" id="670725at2"/>
<dbReference type="RefSeq" id="WP_123215567.1">
    <property type="nucleotide sequence ID" value="NZ_RJTM01000059.1"/>
</dbReference>
<evidence type="ECO:0000256" key="1">
    <source>
        <dbReference type="SAM" id="Phobius"/>
    </source>
</evidence>
<gene>
    <name evidence="2" type="ORF">ED312_08445</name>
</gene>
<accession>A0A3N0ELC8</accession>
<dbReference type="AlphaFoldDB" id="A0A3N0ELC8"/>
<keyword evidence="1" id="KW-0472">Membrane</keyword>
<name>A0A3N0ELC8_SINP1</name>
<proteinExistence type="predicted"/>
<protein>
    <submittedName>
        <fullName evidence="2">Uncharacterized protein</fullName>
    </submittedName>
</protein>
<evidence type="ECO:0000313" key="3">
    <source>
        <dbReference type="Proteomes" id="UP000267469"/>
    </source>
</evidence>
<reference evidence="2 3" key="1">
    <citation type="submission" date="2018-10" db="EMBL/GenBank/DDBJ databases">
        <title>Sinomicrobium pectinilyticum sp. nov., a pectinase-producing bacterium isolated from alkaline and saline soil, and emended description of the genus Sinomicrobium.</title>
        <authorList>
            <person name="Cheng B."/>
            <person name="Li C."/>
            <person name="Lai Q."/>
            <person name="Du M."/>
            <person name="Shao Z."/>
            <person name="Xu P."/>
            <person name="Yang C."/>
        </authorList>
    </citation>
    <scope>NUCLEOTIDE SEQUENCE [LARGE SCALE GENOMIC DNA]</scope>
    <source>
        <strain evidence="2 3">5DNS001</strain>
    </source>
</reference>
<sequence>MMGRKKEKGQHRDKAFLWAIRGLLQIQSRWADWMERKTENISARAWAVLLAGFVVISAGFNTWLIWHSLSGREQQEVSVTPVQKPGHITRPGNEVLDSLVKDSLFGKK</sequence>
<evidence type="ECO:0000313" key="2">
    <source>
        <dbReference type="EMBL" id="RNL88469.1"/>
    </source>
</evidence>
<organism evidence="2 3">
    <name type="scientific">Sinomicrobium pectinilyticum</name>
    <dbReference type="NCBI Taxonomy" id="1084421"/>
    <lineage>
        <taxon>Bacteria</taxon>
        <taxon>Pseudomonadati</taxon>
        <taxon>Bacteroidota</taxon>
        <taxon>Flavobacteriia</taxon>
        <taxon>Flavobacteriales</taxon>
        <taxon>Flavobacteriaceae</taxon>
        <taxon>Sinomicrobium</taxon>
    </lineage>
</organism>
<keyword evidence="1" id="KW-1133">Transmembrane helix</keyword>